<proteinExistence type="predicted"/>
<evidence type="ECO:0000313" key="3">
    <source>
        <dbReference type="Proteomes" id="UP001391051"/>
    </source>
</evidence>
<dbReference type="Proteomes" id="UP001391051">
    <property type="component" value="Unassembled WGS sequence"/>
</dbReference>
<evidence type="ECO:0000256" key="1">
    <source>
        <dbReference type="SAM" id="MobiDB-lite"/>
    </source>
</evidence>
<name>A0ABR1QQH7_9PEZI</name>
<comment type="caution">
    <text evidence="2">The sequence shown here is derived from an EMBL/GenBank/DDBJ whole genome shotgun (WGS) entry which is preliminary data.</text>
</comment>
<evidence type="ECO:0000313" key="2">
    <source>
        <dbReference type="EMBL" id="KAK7961631.1"/>
    </source>
</evidence>
<organism evidence="2 3">
    <name type="scientific">Apiospora aurea</name>
    <dbReference type="NCBI Taxonomy" id="335848"/>
    <lineage>
        <taxon>Eukaryota</taxon>
        <taxon>Fungi</taxon>
        <taxon>Dikarya</taxon>
        <taxon>Ascomycota</taxon>
        <taxon>Pezizomycotina</taxon>
        <taxon>Sordariomycetes</taxon>
        <taxon>Xylariomycetidae</taxon>
        <taxon>Amphisphaeriales</taxon>
        <taxon>Apiosporaceae</taxon>
        <taxon>Apiospora</taxon>
    </lineage>
</organism>
<dbReference type="RefSeq" id="XP_066703742.1">
    <property type="nucleotide sequence ID" value="XM_066838678.1"/>
</dbReference>
<accession>A0ABR1QQH7</accession>
<feature type="compositionally biased region" description="Basic and acidic residues" evidence="1">
    <location>
        <begin position="67"/>
        <end position="82"/>
    </location>
</feature>
<sequence length="82" mass="8596">MSSSPPTDQPAPAQAAPPLNGGNEQAPLDQAKDKAAEVSGGGGAHHQHEASQSTGPTTPLKSHFKGMPKDWEKNKKKQEKDT</sequence>
<gene>
    <name evidence="2" type="ORF">PG986_002456</name>
</gene>
<reference evidence="2 3" key="1">
    <citation type="submission" date="2023-01" db="EMBL/GenBank/DDBJ databases">
        <title>Analysis of 21 Apiospora genomes using comparative genomics revels a genus with tremendous synthesis potential of carbohydrate active enzymes and secondary metabolites.</title>
        <authorList>
            <person name="Sorensen T."/>
        </authorList>
    </citation>
    <scope>NUCLEOTIDE SEQUENCE [LARGE SCALE GENOMIC DNA]</scope>
    <source>
        <strain evidence="2 3">CBS 24483</strain>
    </source>
</reference>
<dbReference type="EMBL" id="JAQQWE010000002">
    <property type="protein sequence ID" value="KAK7961631.1"/>
    <property type="molecule type" value="Genomic_DNA"/>
</dbReference>
<protein>
    <submittedName>
        <fullName evidence="2">Uncharacterized protein</fullName>
    </submittedName>
</protein>
<feature type="compositionally biased region" description="Polar residues" evidence="1">
    <location>
        <begin position="50"/>
        <end position="60"/>
    </location>
</feature>
<feature type="region of interest" description="Disordered" evidence="1">
    <location>
        <begin position="1"/>
        <end position="82"/>
    </location>
</feature>
<keyword evidence="3" id="KW-1185">Reference proteome</keyword>
<dbReference type="GeneID" id="92071740"/>